<evidence type="ECO:0000313" key="1">
    <source>
        <dbReference type="EMBL" id="KAF5781776.1"/>
    </source>
</evidence>
<sequence>MCRRLSLQCICFLEVISLKKVFQTSSLSRYGLSTSSFFSSLLPYFQNTILNPSSPPPLPPPS</sequence>
<dbReference type="Gramene" id="mRNA:HanXRQr2_Chr11g0487781">
    <property type="protein sequence ID" value="CDS:HanXRQr2_Chr11g0487781.1"/>
    <property type="gene ID" value="HanXRQr2_Chr11g0487781"/>
</dbReference>
<dbReference type="EMBL" id="MNCJ02000326">
    <property type="protein sequence ID" value="KAF5781776.1"/>
    <property type="molecule type" value="Genomic_DNA"/>
</dbReference>
<evidence type="ECO:0000313" key="2">
    <source>
        <dbReference type="Proteomes" id="UP000215914"/>
    </source>
</evidence>
<dbReference type="Proteomes" id="UP000215914">
    <property type="component" value="Unassembled WGS sequence"/>
</dbReference>
<keyword evidence="2" id="KW-1185">Reference proteome</keyword>
<gene>
    <name evidence="1" type="ORF">HanXRQr2_Chr11g0487781</name>
</gene>
<protein>
    <submittedName>
        <fullName evidence="1">Uncharacterized protein</fullName>
    </submittedName>
</protein>
<proteinExistence type="predicted"/>
<reference evidence="1" key="1">
    <citation type="journal article" date="2017" name="Nature">
        <title>The sunflower genome provides insights into oil metabolism, flowering and Asterid evolution.</title>
        <authorList>
            <person name="Badouin H."/>
            <person name="Gouzy J."/>
            <person name="Grassa C.J."/>
            <person name="Murat F."/>
            <person name="Staton S.E."/>
            <person name="Cottret L."/>
            <person name="Lelandais-Briere C."/>
            <person name="Owens G.L."/>
            <person name="Carrere S."/>
            <person name="Mayjonade B."/>
            <person name="Legrand L."/>
            <person name="Gill N."/>
            <person name="Kane N.C."/>
            <person name="Bowers J.E."/>
            <person name="Hubner S."/>
            <person name="Bellec A."/>
            <person name="Berard A."/>
            <person name="Berges H."/>
            <person name="Blanchet N."/>
            <person name="Boniface M.C."/>
            <person name="Brunel D."/>
            <person name="Catrice O."/>
            <person name="Chaidir N."/>
            <person name="Claudel C."/>
            <person name="Donnadieu C."/>
            <person name="Faraut T."/>
            <person name="Fievet G."/>
            <person name="Helmstetter N."/>
            <person name="King M."/>
            <person name="Knapp S.J."/>
            <person name="Lai Z."/>
            <person name="Le Paslier M.C."/>
            <person name="Lippi Y."/>
            <person name="Lorenzon L."/>
            <person name="Mandel J.R."/>
            <person name="Marage G."/>
            <person name="Marchand G."/>
            <person name="Marquand E."/>
            <person name="Bret-Mestries E."/>
            <person name="Morien E."/>
            <person name="Nambeesan S."/>
            <person name="Nguyen T."/>
            <person name="Pegot-Espagnet P."/>
            <person name="Pouilly N."/>
            <person name="Raftis F."/>
            <person name="Sallet E."/>
            <person name="Schiex T."/>
            <person name="Thomas J."/>
            <person name="Vandecasteele C."/>
            <person name="Vares D."/>
            <person name="Vear F."/>
            <person name="Vautrin S."/>
            <person name="Crespi M."/>
            <person name="Mangin B."/>
            <person name="Burke J.M."/>
            <person name="Salse J."/>
            <person name="Munos S."/>
            <person name="Vincourt P."/>
            <person name="Rieseberg L.H."/>
            <person name="Langlade N.B."/>
        </authorList>
    </citation>
    <scope>NUCLEOTIDE SEQUENCE</scope>
    <source>
        <tissue evidence="1">Leaves</tissue>
    </source>
</reference>
<dbReference type="AlphaFoldDB" id="A0A9K3MZU2"/>
<accession>A0A9K3MZU2</accession>
<organism evidence="1 2">
    <name type="scientific">Helianthus annuus</name>
    <name type="common">Common sunflower</name>
    <dbReference type="NCBI Taxonomy" id="4232"/>
    <lineage>
        <taxon>Eukaryota</taxon>
        <taxon>Viridiplantae</taxon>
        <taxon>Streptophyta</taxon>
        <taxon>Embryophyta</taxon>
        <taxon>Tracheophyta</taxon>
        <taxon>Spermatophyta</taxon>
        <taxon>Magnoliopsida</taxon>
        <taxon>eudicotyledons</taxon>
        <taxon>Gunneridae</taxon>
        <taxon>Pentapetalae</taxon>
        <taxon>asterids</taxon>
        <taxon>campanulids</taxon>
        <taxon>Asterales</taxon>
        <taxon>Asteraceae</taxon>
        <taxon>Asteroideae</taxon>
        <taxon>Heliantheae alliance</taxon>
        <taxon>Heliantheae</taxon>
        <taxon>Helianthus</taxon>
    </lineage>
</organism>
<name>A0A9K3MZU2_HELAN</name>
<comment type="caution">
    <text evidence="1">The sequence shown here is derived from an EMBL/GenBank/DDBJ whole genome shotgun (WGS) entry which is preliminary data.</text>
</comment>
<reference evidence="1" key="2">
    <citation type="submission" date="2020-06" db="EMBL/GenBank/DDBJ databases">
        <title>Helianthus annuus Genome sequencing and assembly Release 2.</title>
        <authorList>
            <person name="Gouzy J."/>
            <person name="Langlade N."/>
            <person name="Munos S."/>
        </authorList>
    </citation>
    <scope>NUCLEOTIDE SEQUENCE</scope>
    <source>
        <tissue evidence="1">Leaves</tissue>
    </source>
</reference>